<comment type="subcellular location">
    <subcellularLocation>
        <location evidence="1">Cell membrane</location>
    </subcellularLocation>
</comment>
<feature type="transmembrane region" description="Helical" evidence="4">
    <location>
        <begin position="6"/>
        <end position="24"/>
    </location>
</feature>
<dbReference type="OrthoDB" id="5292493at2"/>
<keyword evidence="2" id="KW-1003">Cell membrane</keyword>
<dbReference type="AlphaFoldDB" id="A0A2H9VR94"/>
<keyword evidence="3 4" id="KW-0472">Membrane</keyword>
<dbReference type="Pfam" id="PF06977">
    <property type="entry name" value="SdiA-regulated"/>
    <property type="match status" value="1"/>
</dbReference>
<dbReference type="Proteomes" id="UP000242687">
    <property type="component" value="Unassembled WGS sequence"/>
</dbReference>
<evidence type="ECO:0000256" key="2">
    <source>
        <dbReference type="ARBA" id="ARBA00022475"/>
    </source>
</evidence>
<evidence type="ECO:0000256" key="3">
    <source>
        <dbReference type="ARBA" id="ARBA00023136"/>
    </source>
</evidence>
<reference evidence="5 6" key="1">
    <citation type="submission" date="2017-11" db="EMBL/GenBank/DDBJ databases">
        <title>Genomic Encyclopedia of Archaeal and Bacterial Type Strains, Phase II (KMG-II): From Individual Species to Whole Genera.</title>
        <authorList>
            <person name="Goeker M."/>
        </authorList>
    </citation>
    <scope>NUCLEOTIDE SEQUENCE [LARGE SCALE GENOMIC DNA]</scope>
    <source>
        <strain evidence="5 6">DSM 28175</strain>
    </source>
</reference>
<sequence length="287" mass="31880">MKNRSIYWWCVLGLMLVFSGMACIEKPAVKNPPGYDLTKPVRYNMPDGLLEISGIALYHGRADSIYAEQDEDGRIYYLKPGDGKVAHSKFAGHGDYEDIAIMGELLYILRSDGVIFTFPFKQVQSGNIANVKELKGLLPAGEYEGMCVDEKSKQLYVLCKSCKGNNEKKVGAGYIFNALPGNGLKASGNFTINVKDIEAQLGKNKMTFRPSALAKNTKTNEWYILSSVNKALVITDVNWQVKAAYPLNPSLFIQPEGMAFDNQNSLYISNEGDKLTPGTILKFIYKK</sequence>
<evidence type="ECO:0000256" key="4">
    <source>
        <dbReference type="SAM" id="Phobius"/>
    </source>
</evidence>
<organism evidence="5 6">
    <name type="scientific">Mucilaginibacter auburnensis</name>
    <dbReference type="NCBI Taxonomy" id="1457233"/>
    <lineage>
        <taxon>Bacteria</taxon>
        <taxon>Pseudomonadati</taxon>
        <taxon>Bacteroidota</taxon>
        <taxon>Sphingobacteriia</taxon>
        <taxon>Sphingobacteriales</taxon>
        <taxon>Sphingobacteriaceae</taxon>
        <taxon>Mucilaginibacter</taxon>
    </lineage>
</organism>
<proteinExistence type="predicted"/>
<dbReference type="PROSITE" id="PS51257">
    <property type="entry name" value="PROKAR_LIPOPROTEIN"/>
    <property type="match status" value="1"/>
</dbReference>
<accession>A0A2H9VR94</accession>
<gene>
    <name evidence="5" type="ORF">CLV57_0298</name>
</gene>
<dbReference type="SUPFAM" id="SSF50956">
    <property type="entry name" value="Thermostable phytase (3-phytase)"/>
    <property type="match status" value="1"/>
</dbReference>
<protein>
    <submittedName>
        <fullName evidence="5">SdiA-regulated protein</fullName>
    </submittedName>
</protein>
<keyword evidence="4" id="KW-0812">Transmembrane</keyword>
<evidence type="ECO:0000256" key="1">
    <source>
        <dbReference type="ARBA" id="ARBA00004236"/>
    </source>
</evidence>
<evidence type="ECO:0000313" key="6">
    <source>
        <dbReference type="Proteomes" id="UP000242687"/>
    </source>
</evidence>
<name>A0A2H9VR94_9SPHI</name>
<dbReference type="InterPro" id="IPR009722">
    <property type="entry name" value="YjiK/CarP"/>
</dbReference>
<keyword evidence="6" id="KW-1185">Reference proteome</keyword>
<comment type="caution">
    <text evidence="5">The sequence shown here is derived from an EMBL/GenBank/DDBJ whole genome shotgun (WGS) entry which is preliminary data.</text>
</comment>
<dbReference type="RefSeq" id="WP_100339594.1">
    <property type="nucleotide sequence ID" value="NZ_PGFJ01000001.1"/>
</dbReference>
<dbReference type="GO" id="GO:0005886">
    <property type="term" value="C:plasma membrane"/>
    <property type="evidence" value="ECO:0007669"/>
    <property type="project" value="UniProtKB-SubCell"/>
</dbReference>
<dbReference type="EMBL" id="PGFJ01000001">
    <property type="protein sequence ID" value="PJJ83318.1"/>
    <property type="molecule type" value="Genomic_DNA"/>
</dbReference>
<evidence type="ECO:0000313" key="5">
    <source>
        <dbReference type="EMBL" id="PJJ83318.1"/>
    </source>
</evidence>
<keyword evidence="4" id="KW-1133">Transmembrane helix</keyword>